<dbReference type="GO" id="GO:0160105">
    <property type="term" value="F:tRNA (adenine(22)-N1)-methyltransferase activity"/>
    <property type="evidence" value="ECO:0007669"/>
    <property type="project" value="InterPro"/>
</dbReference>
<dbReference type="SUPFAM" id="SSF53335">
    <property type="entry name" value="S-adenosyl-L-methionine-dependent methyltransferases"/>
    <property type="match status" value="1"/>
</dbReference>
<proteinExistence type="predicted"/>
<reference evidence="1 2" key="1">
    <citation type="submission" date="2011-08" db="EMBL/GenBank/DDBJ databases">
        <title>The Genome Sequence of Oribacterium sp. ACB7.</title>
        <authorList>
            <consortium name="The Broad Institute Genome Sequencing Platform"/>
            <person name="Earl A."/>
            <person name="Ward D."/>
            <person name="Feldgarden M."/>
            <person name="Gevers D."/>
            <person name="Sizova M."/>
            <person name="Hazen A."/>
            <person name="Epstein S."/>
            <person name="Young S.K."/>
            <person name="Zeng Q."/>
            <person name="Gargeya S."/>
            <person name="Fitzgerald M."/>
            <person name="Haas B."/>
            <person name="Abouelleil A."/>
            <person name="Alvarado L."/>
            <person name="Arachchi H.M."/>
            <person name="Berlin A."/>
            <person name="Brown A."/>
            <person name="Chapman S.B."/>
            <person name="Chen Z."/>
            <person name="Dunbar C."/>
            <person name="Freedman E."/>
            <person name="Gearin G."/>
            <person name="Gellesch M."/>
            <person name="Goldberg J."/>
            <person name="Griggs A."/>
            <person name="Gujja S."/>
            <person name="Heiman D."/>
            <person name="Howarth C."/>
            <person name="Larson L."/>
            <person name="Lui A."/>
            <person name="MacDonald P.J.P."/>
            <person name="Montmayeur A."/>
            <person name="Murphy C."/>
            <person name="Neiman D."/>
            <person name="Pearson M."/>
            <person name="Priest M."/>
            <person name="Roberts A."/>
            <person name="Saif S."/>
            <person name="Shea T."/>
            <person name="Shenoy N."/>
            <person name="Sisk P."/>
            <person name="Stolte C."/>
            <person name="Sykes S."/>
            <person name="Wortman J."/>
            <person name="Nusbaum C."/>
            <person name="Birren B."/>
        </authorList>
    </citation>
    <scope>NUCLEOTIDE SEQUENCE [LARGE SCALE GENOMIC DNA]</scope>
    <source>
        <strain evidence="1 2">ACB7</strain>
    </source>
</reference>
<gene>
    <name evidence="1" type="ORF">HMPREF9624_00608</name>
</gene>
<sequence>MSKRIERLVDLFPGATSVADIGCDHGYSSILLAKKGKAEKIIACDIGESPLESAKNNIRKEGLTNKIQCRLGNGLEPLKSYEVEALLISGMGGPLIMEIVEKRIDEFSLAVFSPQSDFSNFRRFLAEKMEVLKEEYLEEGGKFYRLFLAGKKENKEETAARSYAEWEYGWIPLQKKDPVLRALLEKEKRQYEEILEKRQVEEVRNKLAVIDEALGFYRENHNG</sequence>
<dbReference type="AlphaFoldDB" id="G9WU98"/>
<protein>
    <recommendedName>
        <fullName evidence="3">Methyltransferase domain-containing protein</fullName>
    </recommendedName>
</protein>
<organism evidence="1 2">
    <name type="scientific">Oribacterium asaccharolyticum ACB7</name>
    <dbReference type="NCBI Taxonomy" id="796944"/>
    <lineage>
        <taxon>Bacteria</taxon>
        <taxon>Bacillati</taxon>
        <taxon>Bacillota</taxon>
        <taxon>Clostridia</taxon>
        <taxon>Lachnospirales</taxon>
        <taxon>Lachnospiraceae</taxon>
        <taxon>Oribacterium</taxon>
    </lineage>
</organism>
<dbReference type="Gene3D" id="3.40.50.150">
    <property type="entry name" value="Vaccinia Virus protein VP39"/>
    <property type="match status" value="1"/>
</dbReference>
<dbReference type="InterPro" id="IPR006901">
    <property type="entry name" value="TrmK"/>
</dbReference>
<dbReference type="CDD" id="cd02440">
    <property type="entry name" value="AdoMet_MTases"/>
    <property type="match status" value="1"/>
</dbReference>
<evidence type="ECO:0008006" key="3">
    <source>
        <dbReference type="Google" id="ProtNLM"/>
    </source>
</evidence>
<accession>G9WU98</accession>
<keyword evidence="2" id="KW-1185">Reference proteome</keyword>
<dbReference type="EMBL" id="AFZD01000016">
    <property type="protein sequence ID" value="EHL12301.1"/>
    <property type="molecule type" value="Genomic_DNA"/>
</dbReference>
<dbReference type="PIRSF" id="PIRSF018637">
    <property type="entry name" value="TrmK"/>
    <property type="match status" value="1"/>
</dbReference>
<evidence type="ECO:0000313" key="1">
    <source>
        <dbReference type="EMBL" id="EHL12301.1"/>
    </source>
</evidence>
<name>G9WU98_9FIRM</name>
<dbReference type="PANTHER" id="PTHR38451">
    <property type="entry name" value="TRNA (ADENINE(22)-N(1))-METHYLTRANSFERASE"/>
    <property type="match status" value="1"/>
</dbReference>
<dbReference type="Proteomes" id="UP000003527">
    <property type="component" value="Unassembled WGS sequence"/>
</dbReference>
<dbReference type="RefSeq" id="WP_009536490.1">
    <property type="nucleotide sequence ID" value="NZ_JH414504.1"/>
</dbReference>
<dbReference type="InterPro" id="IPR029063">
    <property type="entry name" value="SAM-dependent_MTases_sf"/>
</dbReference>
<dbReference type="HOGENOM" id="CLU_071037_1_0_9"/>
<dbReference type="PANTHER" id="PTHR38451:SF1">
    <property type="entry name" value="TRNA (ADENINE(22)-N(1))-METHYLTRANSFERASE"/>
    <property type="match status" value="1"/>
</dbReference>
<comment type="caution">
    <text evidence="1">The sequence shown here is derived from an EMBL/GenBank/DDBJ whole genome shotgun (WGS) entry which is preliminary data.</text>
</comment>
<dbReference type="Pfam" id="PF12847">
    <property type="entry name" value="Methyltransf_18"/>
    <property type="match status" value="1"/>
</dbReference>
<dbReference type="PATRIC" id="fig|796944.3.peg.1319"/>
<evidence type="ECO:0000313" key="2">
    <source>
        <dbReference type="Proteomes" id="UP000003527"/>
    </source>
</evidence>